<reference evidence="7 8" key="1">
    <citation type="journal article" date="2020" name="BMC Genomics">
        <title>Intraspecific diversification of the crop wild relative Brassica cretica Lam. using demographic model selection.</title>
        <authorList>
            <person name="Kioukis A."/>
            <person name="Michalopoulou V.A."/>
            <person name="Briers L."/>
            <person name="Pirintsos S."/>
            <person name="Studholme D.J."/>
            <person name="Pavlidis P."/>
            <person name="Sarris P.F."/>
        </authorList>
    </citation>
    <scope>NUCLEOTIDE SEQUENCE [LARGE SCALE GENOMIC DNA]</scope>
    <source>
        <strain evidence="8">cv. PFS-1207/04</strain>
    </source>
</reference>
<dbReference type="InterPro" id="IPR007848">
    <property type="entry name" value="Small_mtfrase_dom"/>
</dbReference>
<organism evidence="7 8">
    <name type="scientific">Brassica cretica</name>
    <name type="common">Mustard</name>
    <dbReference type="NCBI Taxonomy" id="69181"/>
    <lineage>
        <taxon>Eukaryota</taxon>
        <taxon>Viridiplantae</taxon>
        <taxon>Streptophyta</taxon>
        <taxon>Embryophyta</taxon>
        <taxon>Tracheophyta</taxon>
        <taxon>Spermatophyta</taxon>
        <taxon>Magnoliopsida</taxon>
        <taxon>eudicotyledons</taxon>
        <taxon>Gunneridae</taxon>
        <taxon>Pentapetalae</taxon>
        <taxon>rosids</taxon>
        <taxon>malvids</taxon>
        <taxon>Brassicales</taxon>
        <taxon>Brassicaceae</taxon>
        <taxon>Brassiceae</taxon>
        <taxon>Brassica</taxon>
    </lineage>
</organism>
<keyword evidence="3" id="KW-0808">Transferase</keyword>
<dbReference type="CDD" id="cd02440">
    <property type="entry name" value="AdoMet_MTases"/>
    <property type="match status" value="1"/>
</dbReference>
<dbReference type="PANTHER" id="PTHR45875:SF7">
    <property type="entry name" value="METHYLTRANSFERASE SMALL DOMAIN-CONTAINING PROTEIN"/>
    <property type="match status" value="1"/>
</dbReference>
<dbReference type="EMBL" id="QGKV02001507">
    <property type="protein sequence ID" value="KAF3529133.1"/>
    <property type="molecule type" value="Genomic_DNA"/>
</dbReference>
<comment type="caution">
    <text evidence="7">The sequence shown here is derived from an EMBL/GenBank/DDBJ whole genome shotgun (WGS) entry which is preliminary data.</text>
</comment>
<dbReference type="InterPro" id="IPR002052">
    <property type="entry name" value="DNA_methylase_N6_adenine_CS"/>
</dbReference>
<evidence type="ECO:0000313" key="7">
    <source>
        <dbReference type="EMBL" id="KAF3529133.1"/>
    </source>
</evidence>
<keyword evidence="8" id="KW-1185">Reference proteome</keyword>
<evidence type="ECO:0000256" key="1">
    <source>
        <dbReference type="ARBA" id="ARBA00006149"/>
    </source>
</evidence>
<feature type="domain" description="Methyltransferase small" evidence="6">
    <location>
        <begin position="132"/>
        <end position="222"/>
    </location>
</feature>
<evidence type="ECO:0000256" key="3">
    <source>
        <dbReference type="ARBA" id="ARBA00022679"/>
    </source>
</evidence>
<feature type="signal peptide" evidence="5">
    <location>
        <begin position="1"/>
        <end position="22"/>
    </location>
</feature>
<dbReference type="Proteomes" id="UP000266723">
    <property type="component" value="Unassembled WGS sequence"/>
</dbReference>
<evidence type="ECO:0000256" key="5">
    <source>
        <dbReference type="SAM" id="SignalP"/>
    </source>
</evidence>
<evidence type="ECO:0000256" key="4">
    <source>
        <dbReference type="ARBA" id="ARBA00022691"/>
    </source>
</evidence>
<dbReference type="SUPFAM" id="SSF53335">
    <property type="entry name" value="S-adenosyl-L-methionine-dependent methyltransferases"/>
    <property type="match status" value="1"/>
</dbReference>
<evidence type="ECO:0000259" key="6">
    <source>
        <dbReference type="Pfam" id="PF05175"/>
    </source>
</evidence>
<dbReference type="Gene3D" id="3.40.50.150">
    <property type="entry name" value="Vaccinia Virus protein VP39"/>
    <property type="match status" value="1"/>
</dbReference>
<evidence type="ECO:0000256" key="2">
    <source>
        <dbReference type="ARBA" id="ARBA00022603"/>
    </source>
</evidence>
<dbReference type="PROSITE" id="PS00092">
    <property type="entry name" value="N6_MTASE"/>
    <property type="match status" value="1"/>
</dbReference>
<gene>
    <name evidence="7" type="ORF">DY000_02043233</name>
</gene>
<feature type="chain" id="PRO_5045513103" description="Methyltransferase small domain-containing protein" evidence="5">
    <location>
        <begin position="23"/>
        <end position="337"/>
    </location>
</feature>
<keyword evidence="4" id="KW-0949">S-adenosyl-L-methionine</keyword>
<dbReference type="InterPro" id="IPR029063">
    <property type="entry name" value="SAM-dependent_MTases_sf"/>
</dbReference>
<keyword evidence="2" id="KW-0489">Methyltransferase</keyword>
<dbReference type="Pfam" id="PF05175">
    <property type="entry name" value="MTS"/>
    <property type="match status" value="1"/>
</dbReference>
<accession>A0ABQ7BA94</accession>
<dbReference type="NCBIfam" id="TIGR00537">
    <property type="entry name" value="hemK_rel_arch"/>
    <property type="match status" value="1"/>
</dbReference>
<proteinExistence type="inferred from homology"/>
<dbReference type="InterPro" id="IPR004557">
    <property type="entry name" value="PrmC-related"/>
</dbReference>
<comment type="similarity">
    <text evidence="1">Belongs to the eukaryotic/archaeal PrmC-related family.</text>
</comment>
<sequence>MKGNLWLVALFLVLSLVISSYAASTQSYQFRKLYLIIPFSSSAHSFPSAVAVASLFGEIYLPRSFRRLPKTPFHQKLDPLAFNLRWTVMSEMTSRTADVMRVSSHREVYEPCDDSFALVDALLADQTNLINHDPKVCMEIGCGSGYVITSLILLLKEKLPNVHFIATDTNPIAARVTNETLQAHGVSAEVVCTDIASCLEGRLAGLVDVMVVNPPYVPTPEYEVGMEGIASAWAGGENGRSVIDRVLPVVDRLLSERGWFYLVTLTSNYPSEICLLMRKRGYASRIVVQRSTEEENLIILKFWRDKDEESVDKETSSESFMKQFSRSLSSFMEKQWR</sequence>
<dbReference type="PANTHER" id="PTHR45875">
    <property type="entry name" value="METHYLTRANSFERASE N6AMT1"/>
    <property type="match status" value="1"/>
</dbReference>
<dbReference type="InterPro" id="IPR052190">
    <property type="entry name" value="Euk-Arch_PrmC-MTase"/>
</dbReference>
<keyword evidence="5" id="KW-0732">Signal</keyword>
<protein>
    <recommendedName>
        <fullName evidence="6">Methyltransferase small domain-containing protein</fullName>
    </recommendedName>
</protein>
<name>A0ABQ7BA94_BRACR</name>
<evidence type="ECO:0000313" key="8">
    <source>
        <dbReference type="Proteomes" id="UP000266723"/>
    </source>
</evidence>